<evidence type="ECO:0000313" key="2">
    <source>
        <dbReference type="Proteomes" id="UP000814140"/>
    </source>
</evidence>
<evidence type="ECO:0000313" key="1">
    <source>
        <dbReference type="EMBL" id="KAI0057106.1"/>
    </source>
</evidence>
<protein>
    <submittedName>
        <fullName evidence="1">RNA 3'-terminal phosphate cyclase</fullName>
    </submittedName>
</protein>
<accession>A0ACB8SMV0</accession>
<dbReference type="Proteomes" id="UP000814140">
    <property type="component" value="Unassembled WGS sequence"/>
</dbReference>
<keyword evidence="2" id="KW-1185">Reference proteome</keyword>
<dbReference type="EMBL" id="MU277252">
    <property type="protein sequence ID" value="KAI0057106.1"/>
    <property type="molecule type" value="Genomic_DNA"/>
</dbReference>
<reference evidence="1" key="2">
    <citation type="journal article" date="2022" name="New Phytol.">
        <title>Evolutionary transition to the ectomycorrhizal habit in the genomes of a hyperdiverse lineage of mushroom-forming fungi.</title>
        <authorList>
            <person name="Looney B."/>
            <person name="Miyauchi S."/>
            <person name="Morin E."/>
            <person name="Drula E."/>
            <person name="Courty P.E."/>
            <person name="Kohler A."/>
            <person name="Kuo A."/>
            <person name="LaButti K."/>
            <person name="Pangilinan J."/>
            <person name="Lipzen A."/>
            <person name="Riley R."/>
            <person name="Andreopoulos W."/>
            <person name="He G."/>
            <person name="Johnson J."/>
            <person name="Nolan M."/>
            <person name="Tritt A."/>
            <person name="Barry K.W."/>
            <person name="Grigoriev I.V."/>
            <person name="Nagy L.G."/>
            <person name="Hibbett D."/>
            <person name="Henrissat B."/>
            <person name="Matheny P.B."/>
            <person name="Labbe J."/>
            <person name="Martin F.M."/>
        </authorList>
    </citation>
    <scope>NUCLEOTIDE SEQUENCE</scope>
    <source>
        <strain evidence="1">HHB10654</strain>
    </source>
</reference>
<gene>
    <name evidence="1" type="ORF">BV25DRAFT_1813009</name>
</gene>
<name>A0ACB8SMV0_9AGAM</name>
<sequence>MKVIEGNVLEGGGQLLRNTVALSALLQTPVTVHKIRNGRSPPGLKNQHATGLRLVAEICCAQLTGAHPGSESISFTPGPLRLPGSFHANPQTAASTALLLQVALPCLLFAPTPEPSTLMLQGGTNAAQAPQIDYTQHVLLPFLRRHFALSPELNVFKRGYFPKGGGTVAFSLPPVRGPLPPVTLTERGRVAAVRGRAYVAGLPAELARKMRDAATASLVAAGVDARLIQIDALRERDCDVHGSGSGVVLWAETEGGCVLAGSSLGTKKKDPSVVGAEAAAELSRNLSHGGCVDEHLQVCSDQIIIFLALAKGESTISTGPITMHTRTAIWVAEQLTEAKFEVQESPGGRCLITCNGIGFSIPHA</sequence>
<reference evidence="1" key="1">
    <citation type="submission" date="2021-03" db="EMBL/GenBank/DDBJ databases">
        <authorList>
            <consortium name="DOE Joint Genome Institute"/>
            <person name="Ahrendt S."/>
            <person name="Looney B.P."/>
            <person name="Miyauchi S."/>
            <person name="Morin E."/>
            <person name="Drula E."/>
            <person name="Courty P.E."/>
            <person name="Chicoki N."/>
            <person name="Fauchery L."/>
            <person name="Kohler A."/>
            <person name="Kuo A."/>
            <person name="Labutti K."/>
            <person name="Pangilinan J."/>
            <person name="Lipzen A."/>
            <person name="Riley R."/>
            <person name="Andreopoulos W."/>
            <person name="He G."/>
            <person name="Johnson J."/>
            <person name="Barry K.W."/>
            <person name="Grigoriev I.V."/>
            <person name="Nagy L."/>
            <person name="Hibbett D."/>
            <person name="Henrissat B."/>
            <person name="Matheny P.B."/>
            <person name="Labbe J."/>
            <person name="Martin F."/>
        </authorList>
    </citation>
    <scope>NUCLEOTIDE SEQUENCE</scope>
    <source>
        <strain evidence="1">HHB10654</strain>
    </source>
</reference>
<organism evidence="1 2">
    <name type="scientific">Artomyces pyxidatus</name>
    <dbReference type="NCBI Taxonomy" id="48021"/>
    <lineage>
        <taxon>Eukaryota</taxon>
        <taxon>Fungi</taxon>
        <taxon>Dikarya</taxon>
        <taxon>Basidiomycota</taxon>
        <taxon>Agaricomycotina</taxon>
        <taxon>Agaricomycetes</taxon>
        <taxon>Russulales</taxon>
        <taxon>Auriscalpiaceae</taxon>
        <taxon>Artomyces</taxon>
    </lineage>
</organism>
<comment type="caution">
    <text evidence="1">The sequence shown here is derived from an EMBL/GenBank/DDBJ whole genome shotgun (WGS) entry which is preliminary data.</text>
</comment>
<proteinExistence type="predicted"/>